<dbReference type="PANTHER" id="PTHR10921:SF1">
    <property type="entry name" value="NUCLEAR DISTRIBUTION PROTEIN NUDE HOMOLOG"/>
    <property type="match status" value="1"/>
</dbReference>
<dbReference type="AlphaFoldDB" id="A0ABD3WYG0"/>
<proteinExistence type="inferred from homology"/>
<name>A0ABD3WYG0_SINWO</name>
<evidence type="ECO:0000256" key="5">
    <source>
        <dbReference type="ARBA" id="ARBA00022701"/>
    </source>
</evidence>
<reference evidence="10 11" key="1">
    <citation type="submission" date="2024-11" db="EMBL/GenBank/DDBJ databases">
        <title>Chromosome-level genome assembly of the freshwater bivalve Anodonta woodiana.</title>
        <authorList>
            <person name="Chen X."/>
        </authorList>
    </citation>
    <scope>NUCLEOTIDE SEQUENCE [LARGE SCALE GENOMIC DNA]</scope>
    <source>
        <strain evidence="10">MN2024</strain>
        <tissue evidence="10">Gills</tissue>
    </source>
</reference>
<dbReference type="Pfam" id="PF04880">
    <property type="entry name" value="NUDE_C"/>
    <property type="match status" value="1"/>
</dbReference>
<evidence type="ECO:0000256" key="1">
    <source>
        <dbReference type="ARBA" id="ARBA00004186"/>
    </source>
</evidence>
<feature type="domain" description="NUDE" evidence="9">
    <location>
        <begin position="132"/>
        <end position="296"/>
    </location>
</feature>
<protein>
    <recommendedName>
        <fullName evidence="9">NUDE domain-containing protein</fullName>
    </recommendedName>
</protein>
<gene>
    <name evidence="10" type="ORF">ACJMK2_035431</name>
</gene>
<sequence length="318" mass="35858">MDGKKFSSPQEEVTYWRELAQQFKHELEETKEELEEFQISSRELEAELEAQLGQLEKKNTNLEQDNSRLQHEVDSLKEKLEVLQGTSHHQISDLEAELAQLRAFKDELQKYVRELEQTNDDLERAKRATVVSLEDFESRLNQAIERNAFLESELDEKETLAITVQRMKDEARDLRHELDAQSRTDSSRNYNTNSLNGAEGIGENDVGTQVVMHKDRLLSVDGDLTQADSSQTTPAKGMPALSGGTPLTPSARISALNIVGDLLRKVGALENKLASCRNFVKDQPRGSKGPNTSPINSPRSKRINRSVVHPQQNVKISV</sequence>
<evidence type="ECO:0000313" key="10">
    <source>
        <dbReference type="EMBL" id="KAL3877778.1"/>
    </source>
</evidence>
<dbReference type="GO" id="GO:0005874">
    <property type="term" value="C:microtubule"/>
    <property type="evidence" value="ECO:0007669"/>
    <property type="project" value="UniProtKB-KW"/>
</dbReference>
<dbReference type="PANTHER" id="PTHR10921">
    <property type="entry name" value="NUCLEAR DISTRIBUTION PROTEIN NUDE HOMOLOG 1"/>
    <property type="match status" value="1"/>
</dbReference>
<feature type="compositionally biased region" description="Polar residues" evidence="8">
    <location>
        <begin position="289"/>
        <end position="298"/>
    </location>
</feature>
<evidence type="ECO:0000259" key="9">
    <source>
        <dbReference type="Pfam" id="PF04880"/>
    </source>
</evidence>
<evidence type="ECO:0000256" key="2">
    <source>
        <dbReference type="ARBA" id="ARBA00004300"/>
    </source>
</evidence>
<dbReference type="Proteomes" id="UP001634394">
    <property type="component" value="Unassembled WGS sequence"/>
</dbReference>
<dbReference type="InterPro" id="IPR033494">
    <property type="entry name" value="NUDE"/>
</dbReference>
<keyword evidence="11" id="KW-1185">Reference proteome</keyword>
<dbReference type="Gene3D" id="6.10.250.1080">
    <property type="match status" value="1"/>
</dbReference>
<evidence type="ECO:0000256" key="7">
    <source>
        <dbReference type="ARBA" id="ARBA00023212"/>
    </source>
</evidence>
<evidence type="ECO:0000256" key="3">
    <source>
        <dbReference type="ARBA" id="ARBA00007429"/>
    </source>
</evidence>
<keyword evidence="6" id="KW-0175">Coiled coil</keyword>
<evidence type="ECO:0000256" key="8">
    <source>
        <dbReference type="SAM" id="MobiDB-lite"/>
    </source>
</evidence>
<evidence type="ECO:0000313" key="11">
    <source>
        <dbReference type="Proteomes" id="UP001634394"/>
    </source>
</evidence>
<comment type="caution">
    <text evidence="10">The sequence shown here is derived from an EMBL/GenBank/DDBJ whole genome shotgun (WGS) entry which is preliminary data.</text>
</comment>
<dbReference type="GO" id="GO:0005819">
    <property type="term" value="C:spindle"/>
    <property type="evidence" value="ECO:0007669"/>
    <property type="project" value="UniProtKB-SubCell"/>
</dbReference>
<dbReference type="GO" id="GO:0005813">
    <property type="term" value="C:centrosome"/>
    <property type="evidence" value="ECO:0007669"/>
    <property type="project" value="UniProtKB-SubCell"/>
</dbReference>
<feature type="region of interest" description="Disordered" evidence="8">
    <location>
        <begin position="178"/>
        <end position="202"/>
    </location>
</feature>
<dbReference type="InterPro" id="IPR006964">
    <property type="entry name" value="NUDE_dom"/>
</dbReference>
<organism evidence="10 11">
    <name type="scientific">Sinanodonta woodiana</name>
    <name type="common">Chinese pond mussel</name>
    <name type="synonym">Anodonta woodiana</name>
    <dbReference type="NCBI Taxonomy" id="1069815"/>
    <lineage>
        <taxon>Eukaryota</taxon>
        <taxon>Metazoa</taxon>
        <taxon>Spiralia</taxon>
        <taxon>Lophotrochozoa</taxon>
        <taxon>Mollusca</taxon>
        <taxon>Bivalvia</taxon>
        <taxon>Autobranchia</taxon>
        <taxon>Heteroconchia</taxon>
        <taxon>Palaeoheterodonta</taxon>
        <taxon>Unionida</taxon>
        <taxon>Unionoidea</taxon>
        <taxon>Unionidae</taxon>
        <taxon>Unioninae</taxon>
        <taxon>Sinanodonta</taxon>
    </lineage>
</organism>
<accession>A0ABD3WYG0</accession>
<evidence type="ECO:0000256" key="6">
    <source>
        <dbReference type="ARBA" id="ARBA00023054"/>
    </source>
</evidence>
<keyword evidence="7" id="KW-0206">Cytoskeleton</keyword>
<comment type="subcellular location">
    <subcellularLocation>
        <location evidence="2">Cytoplasm</location>
        <location evidence="2">Cytoskeleton</location>
        <location evidence="2">Microtubule organizing center</location>
        <location evidence="2">Centrosome</location>
    </subcellularLocation>
    <subcellularLocation>
        <location evidence="1">Cytoplasm</location>
        <location evidence="1">Cytoskeleton</location>
        <location evidence="1">Spindle</location>
    </subcellularLocation>
</comment>
<feature type="compositionally biased region" description="Polar residues" evidence="8">
    <location>
        <begin position="187"/>
        <end position="196"/>
    </location>
</feature>
<comment type="similarity">
    <text evidence="3">Belongs to the nudE family.</text>
</comment>
<keyword evidence="4" id="KW-0963">Cytoplasm</keyword>
<feature type="region of interest" description="Disordered" evidence="8">
    <location>
        <begin position="280"/>
        <end position="318"/>
    </location>
</feature>
<evidence type="ECO:0000256" key="4">
    <source>
        <dbReference type="ARBA" id="ARBA00022490"/>
    </source>
</evidence>
<feature type="compositionally biased region" description="Polar residues" evidence="8">
    <location>
        <begin position="309"/>
        <end position="318"/>
    </location>
</feature>
<dbReference type="EMBL" id="JBJQND010000005">
    <property type="protein sequence ID" value="KAL3877778.1"/>
    <property type="molecule type" value="Genomic_DNA"/>
</dbReference>
<keyword evidence="5" id="KW-0493">Microtubule</keyword>